<comment type="similarity">
    <text evidence="1 2">Belongs to the glycosyl hydrolase 1 family.</text>
</comment>
<accession>A0A4Y7KS21</accession>
<protein>
    <recommendedName>
        <fullName evidence="5">Beta-glucosidase</fullName>
    </recommendedName>
</protein>
<dbReference type="STRING" id="3469.A0A4Y7KS21"/>
<dbReference type="EMBL" id="CM010722">
    <property type="protein sequence ID" value="RZC75617.1"/>
    <property type="molecule type" value="Genomic_DNA"/>
</dbReference>
<sequence>MADKSTGDISTDQYHRYKEDVQLMVDTGLEAYRFSISWPRLIPNGRGPVNPKGLEYYNNLINELISHGIQAHVTLFHYDLPQPLEDEYGGWKDFTAYAEICFKEFGDRVSTWTTINEPNVFVLGAYDLGFLPPQRCSSPFGFFNCTDGNSTTEPYLVAHNIMIAHASVTRLYKTKYQAKQHGLIGINLFAYGFSPLTNSVEDVAATQRASDFYMGWFAAPLVFGDYPETMKRNAGSRLPSFTSYEAKLVKGSCDFFGLNHYASYNVKDNSESLKIQQRDLSMDMAAQFISNWSGKGKVLPDEFPVMPSGLQGVLEYFKQDYGNPPIYIHENGQRLLAAPREKSLNDTSRVNYLKGYIGGVLDALRNGSNTKGYFTWCFIDSFELLDGYTSNFGLYYVDLVNDLDLKRYPKLSAHWYSNFLKGGDKKNIDIFLENDKISHFSQ</sequence>
<dbReference type="SUPFAM" id="SSF51445">
    <property type="entry name" value="(Trans)glycosidases"/>
    <property type="match status" value="1"/>
</dbReference>
<dbReference type="InterPro" id="IPR001360">
    <property type="entry name" value="Glyco_hydro_1"/>
</dbReference>
<dbReference type="Proteomes" id="UP000316621">
    <property type="component" value="Chromosome 8"/>
</dbReference>
<name>A0A4Y7KS21_PAPSO</name>
<dbReference type="PANTHER" id="PTHR10353">
    <property type="entry name" value="GLYCOSYL HYDROLASE"/>
    <property type="match status" value="1"/>
</dbReference>
<dbReference type="PANTHER" id="PTHR10353:SF29">
    <property type="entry name" value="BETA-GLUCOSIDASE 11"/>
    <property type="match status" value="1"/>
</dbReference>
<dbReference type="Gene3D" id="3.20.20.80">
    <property type="entry name" value="Glycosidases"/>
    <property type="match status" value="1"/>
</dbReference>
<evidence type="ECO:0000256" key="2">
    <source>
        <dbReference type="RuleBase" id="RU003690"/>
    </source>
</evidence>
<gene>
    <name evidence="3" type="ORF">C5167_051095</name>
</gene>
<evidence type="ECO:0000256" key="1">
    <source>
        <dbReference type="ARBA" id="ARBA00010838"/>
    </source>
</evidence>
<dbReference type="GO" id="GO:0005975">
    <property type="term" value="P:carbohydrate metabolic process"/>
    <property type="evidence" value="ECO:0007669"/>
    <property type="project" value="InterPro"/>
</dbReference>
<dbReference type="PRINTS" id="PR00131">
    <property type="entry name" value="GLHYDRLASE1"/>
</dbReference>
<dbReference type="Pfam" id="PF00232">
    <property type="entry name" value="Glyco_hydro_1"/>
    <property type="match status" value="1"/>
</dbReference>
<dbReference type="Gramene" id="RZC75617">
    <property type="protein sequence ID" value="RZC75617"/>
    <property type="gene ID" value="C5167_051095"/>
</dbReference>
<dbReference type="FunFam" id="3.20.20.80:FF:000041">
    <property type="entry name" value="Beta-glucosidase 7"/>
    <property type="match status" value="1"/>
</dbReference>
<reference evidence="3 4" key="1">
    <citation type="journal article" date="2018" name="Science">
        <title>The opium poppy genome and morphinan production.</title>
        <authorList>
            <person name="Guo L."/>
            <person name="Winzer T."/>
            <person name="Yang X."/>
            <person name="Li Y."/>
            <person name="Ning Z."/>
            <person name="He Z."/>
            <person name="Teodor R."/>
            <person name="Lu Y."/>
            <person name="Bowser T.A."/>
            <person name="Graham I.A."/>
            <person name="Ye K."/>
        </authorList>
    </citation>
    <scope>NUCLEOTIDE SEQUENCE [LARGE SCALE GENOMIC DNA]</scope>
    <source>
        <strain evidence="4">cv. HN1</strain>
        <tissue evidence="3">Leaves</tissue>
    </source>
</reference>
<dbReference type="GO" id="GO:0008422">
    <property type="term" value="F:beta-glucosidase activity"/>
    <property type="evidence" value="ECO:0007669"/>
    <property type="project" value="TreeGrafter"/>
</dbReference>
<evidence type="ECO:0000313" key="4">
    <source>
        <dbReference type="Proteomes" id="UP000316621"/>
    </source>
</evidence>
<keyword evidence="4" id="KW-1185">Reference proteome</keyword>
<evidence type="ECO:0000313" key="3">
    <source>
        <dbReference type="EMBL" id="RZC75617.1"/>
    </source>
</evidence>
<dbReference type="AlphaFoldDB" id="A0A4Y7KS21"/>
<dbReference type="OMA" id="DDSHLMP"/>
<dbReference type="InterPro" id="IPR017853">
    <property type="entry name" value="GH"/>
</dbReference>
<organism evidence="3 4">
    <name type="scientific">Papaver somniferum</name>
    <name type="common">Opium poppy</name>
    <dbReference type="NCBI Taxonomy" id="3469"/>
    <lineage>
        <taxon>Eukaryota</taxon>
        <taxon>Viridiplantae</taxon>
        <taxon>Streptophyta</taxon>
        <taxon>Embryophyta</taxon>
        <taxon>Tracheophyta</taxon>
        <taxon>Spermatophyta</taxon>
        <taxon>Magnoliopsida</taxon>
        <taxon>Ranunculales</taxon>
        <taxon>Papaveraceae</taxon>
        <taxon>Papaveroideae</taxon>
        <taxon>Papaver</taxon>
    </lineage>
</organism>
<evidence type="ECO:0008006" key="5">
    <source>
        <dbReference type="Google" id="ProtNLM"/>
    </source>
</evidence>
<proteinExistence type="inferred from homology"/>